<organism evidence="2 3">
    <name type="scientific">Pseudomarimonas arenosa</name>
    <dbReference type="NCBI Taxonomy" id="2774145"/>
    <lineage>
        <taxon>Bacteria</taxon>
        <taxon>Pseudomonadati</taxon>
        <taxon>Pseudomonadota</taxon>
        <taxon>Gammaproteobacteria</taxon>
        <taxon>Lysobacterales</taxon>
        <taxon>Lysobacteraceae</taxon>
        <taxon>Pseudomarimonas</taxon>
    </lineage>
</organism>
<protein>
    <submittedName>
        <fullName evidence="2">DUF4034 domain-containing protein</fullName>
    </submittedName>
</protein>
<dbReference type="InterPro" id="IPR011990">
    <property type="entry name" value="TPR-like_helical_dom_sf"/>
</dbReference>
<name>A0AAW3ZQQ0_9GAMM</name>
<dbReference type="EMBL" id="JACYTR010000045">
    <property type="protein sequence ID" value="MBD8527245.1"/>
    <property type="molecule type" value="Genomic_DNA"/>
</dbReference>
<dbReference type="AlphaFoldDB" id="A0AAW3ZQQ0"/>
<dbReference type="RefSeq" id="WP_192030667.1">
    <property type="nucleotide sequence ID" value="NZ_JACYTR010000045.1"/>
</dbReference>
<evidence type="ECO:0000313" key="3">
    <source>
        <dbReference type="Proteomes" id="UP000613768"/>
    </source>
</evidence>
<proteinExistence type="predicted"/>
<gene>
    <name evidence="2" type="ORF">IFO71_15995</name>
</gene>
<evidence type="ECO:0000313" key="2">
    <source>
        <dbReference type="EMBL" id="MBD8527245.1"/>
    </source>
</evidence>
<dbReference type="SUPFAM" id="SSF48452">
    <property type="entry name" value="TPR-like"/>
    <property type="match status" value="1"/>
</dbReference>
<comment type="caution">
    <text evidence="2">The sequence shown here is derived from an EMBL/GenBank/DDBJ whole genome shotgun (WGS) entry which is preliminary data.</text>
</comment>
<dbReference type="Proteomes" id="UP000613768">
    <property type="component" value="Unassembled WGS sequence"/>
</dbReference>
<evidence type="ECO:0000256" key="1">
    <source>
        <dbReference type="SAM" id="MobiDB-lite"/>
    </source>
</evidence>
<reference evidence="2 3" key="1">
    <citation type="submission" date="2020-09" db="EMBL/GenBank/DDBJ databases">
        <title>Pseudoxanthomonas sp. CAU 1598 isolated from sand of Yaerae Beach.</title>
        <authorList>
            <person name="Kim W."/>
        </authorList>
    </citation>
    <scope>NUCLEOTIDE SEQUENCE [LARGE SCALE GENOMIC DNA]</scope>
    <source>
        <strain evidence="2 3">CAU 1598</strain>
    </source>
</reference>
<feature type="region of interest" description="Disordered" evidence="1">
    <location>
        <begin position="488"/>
        <end position="509"/>
    </location>
</feature>
<dbReference type="Gene3D" id="1.25.40.10">
    <property type="entry name" value="Tetratricopeptide repeat domain"/>
    <property type="match status" value="1"/>
</dbReference>
<accession>A0AAW3ZQQ0</accession>
<keyword evidence="3" id="KW-1185">Reference proteome</keyword>
<sequence>MKRLLVGVLLLLAAALGVFAYGVYGLQLGTSKAVWRCFLAPNPPGVKWSMELVALQCRDFNDPVISEREIWNSVDGRVDELEARFAALTDQLSAGQISDVSYARAFHAFEYGSDEVRGLVNHWREQRPESAYALTAQGIHLSQKAFEARGIALARDVSEEQWQSMREFGGQAAELLRRAVVIEPRLLPAWNQQIVLGRIGVREASEEEALAGALAQFPDAYTPRSVYLFGLQPRWGGSVEAMRGFVARSIDEAGTNPRMALLQAQALAFEQWTNTNWKDLAEVSRRSQARLVEAPNLDEIFDLSDEQDGKADIELALHYANAGLRFRPAHYAFLRNKARALTSLNRPQEALAVIEEMLELNQTNGQSLWMGAYAARKANNHALAETYYLRAANHVDDKEGLRRDLAGYYLYHLQRYQDAKREVAALLAINPESADGWLMQADVIVNLGLEGREEAAGRFLRFADRSNPKHASVIPSVVAWINEQRAKRGEPPLAAHSGDADSTADQTQD</sequence>